<protein>
    <submittedName>
        <fullName evidence="2">Uncharacterized protein</fullName>
    </submittedName>
</protein>
<keyword evidence="3" id="KW-1185">Reference proteome</keyword>
<gene>
    <name evidence="2" type="ORF">NE237_017211</name>
</gene>
<keyword evidence="1" id="KW-0694">RNA-binding</keyword>
<dbReference type="GO" id="GO:0052927">
    <property type="term" value="F:CC tRNA cytidylyltransferase activity"/>
    <property type="evidence" value="ECO:0007669"/>
    <property type="project" value="TreeGrafter"/>
</dbReference>
<sequence>MIIELGLVYVWEMKPLVNGKYVMNILQMKTGGPLVKEWQQRLLEWQLAHPYWDHRGMP</sequence>
<dbReference type="PANTHER" id="PTHR13734">
    <property type="entry name" value="TRNA-NUCLEOTIDYLTRANSFERASE"/>
    <property type="match status" value="1"/>
</dbReference>
<dbReference type="OrthoDB" id="445712at2759"/>
<dbReference type="Proteomes" id="UP001141806">
    <property type="component" value="Unassembled WGS sequence"/>
</dbReference>
<organism evidence="2 3">
    <name type="scientific">Protea cynaroides</name>
    <dbReference type="NCBI Taxonomy" id="273540"/>
    <lineage>
        <taxon>Eukaryota</taxon>
        <taxon>Viridiplantae</taxon>
        <taxon>Streptophyta</taxon>
        <taxon>Embryophyta</taxon>
        <taxon>Tracheophyta</taxon>
        <taxon>Spermatophyta</taxon>
        <taxon>Magnoliopsida</taxon>
        <taxon>Proteales</taxon>
        <taxon>Proteaceae</taxon>
        <taxon>Protea</taxon>
    </lineage>
</organism>
<evidence type="ECO:0000313" key="3">
    <source>
        <dbReference type="Proteomes" id="UP001141806"/>
    </source>
</evidence>
<name>A0A9Q0K7K7_9MAGN</name>
<dbReference type="SUPFAM" id="SSF81891">
    <property type="entry name" value="Poly A polymerase C-terminal region-like"/>
    <property type="match status" value="1"/>
</dbReference>
<evidence type="ECO:0000313" key="2">
    <source>
        <dbReference type="EMBL" id="KAJ4965362.1"/>
    </source>
</evidence>
<dbReference type="EMBL" id="JAMYWD010000007">
    <property type="protein sequence ID" value="KAJ4965362.1"/>
    <property type="molecule type" value="Genomic_DNA"/>
</dbReference>
<dbReference type="GO" id="GO:0001680">
    <property type="term" value="P:tRNA 3'-terminal CCA addition"/>
    <property type="evidence" value="ECO:0007669"/>
    <property type="project" value="TreeGrafter"/>
</dbReference>
<dbReference type="GO" id="GO:0052929">
    <property type="term" value="F:ATP:3'-cytidine-cytidine-tRNA adenylyltransferase activity"/>
    <property type="evidence" value="ECO:0007669"/>
    <property type="project" value="TreeGrafter"/>
</dbReference>
<comment type="caution">
    <text evidence="2">The sequence shown here is derived from an EMBL/GenBank/DDBJ whole genome shotgun (WGS) entry which is preliminary data.</text>
</comment>
<dbReference type="AlphaFoldDB" id="A0A9Q0K7K7"/>
<accession>A0A9Q0K7K7</accession>
<reference evidence="2" key="1">
    <citation type="journal article" date="2023" name="Plant J.">
        <title>The genome of the king protea, Protea cynaroides.</title>
        <authorList>
            <person name="Chang J."/>
            <person name="Duong T.A."/>
            <person name="Schoeman C."/>
            <person name="Ma X."/>
            <person name="Roodt D."/>
            <person name="Barker N."/>
            <person name="Li Z."/>
            <person name="Van de Peer Y."/>
            <person name="Mizrachi E."/>
        </authorList>
    </citation>
    <scope>NUCLEOTIDE SEQUENCE</scope>
    <source>
        <tissue evidence="2">Young leaves</tissue>
    </source>
</reference>
<dbReference type="GO" id="GO:0003723">
    <property type="term" value="F:RNA binding"/>
    <property type="evidence" value="ECO:0007669"/>
    <property type="project" value="UniProtKB-KW"/>
</dbReference>
<proteinExistence type="predicted"/>
<dbReference type="PANTHER" id="PTHR13734:SF5">
    <property type="entry name" value="CCA TRNA NUCLEOTIDYLTRANSFERASE, MITOCHONDRIAL"/>
    <property type="match status" value="1"/>
</dbReference>
<evidence type="ECO:0000256" key="1">
    <source>
        <dbReference type="ARBA" id="ARBA00022884"/>
    </source>
</evidence>